<reference evidence="1 2" key="1">
    <citation type="submission" date="2014-04" db="EMBL/GenBank/DDBJ databases">
        <authorList>
            <consortium name="DOE Joint Genome Institute"/>
            <person name="Kuo A."/>
            <person name="Girlanda M."/>
            <person name="Perotto S."/>
            <person name="Kohler A."/>
            <person name="Nagy L.G."/>
            <person name="Floudas D."/>
            <person name="Copeland A."/>
            <person name="Barry K.W."/>
            <person name="Cichocki N."/>
            <person name="Veneault-Fourrey C."/>
            <person name="LaButti K."/>
            <person name="Lindquist E.A."/>
            <person name="Lipzen A."/>
            <person name="Lundell T."/>
            <person name="Morin E."/>
            <person name="Murat C."/>
            <person name="Sun H."/>
            <person name="Tunlid A."/>
            <person name="Henrissat B."/>
            <person name="Grigoriev I.V."/>
            <person name="Hibbett D.S."/>
            <person name="Martin F."/>
            <person name="Nordberg H.P."/>
            <person name="Cantor M.N."/>
            <person name="Hua S.X."/>
        </authorList>
    </citation>
    <scope>NUCLEOTIDE SEQUENCE [LARGE SCALE GENOMIC DNA]</scope>
    <source>
        <strain evidence="1 2">MUT 4182</strain>
    </source>
</reference>
<gene>
    <name evidence="1" type="ORF">M407DRAFT_18951</name>
</gene>
<reference evidence="2" key="2">
    <citation type="submission" date="2015-01" db="EMBL/GenBank/DDBJ databases">
        <title>Evolutionary Origins and Diversification of the Mycorrhizal Mutualists.</title>
        <authorList>
            <consortium name="DOE Joint Genome Institute"/>
            <consortium name="Mycorrhizal Genomics Consortium"/>
            <person name="Kohler A."/>
            <person name="Kuo A."/>
            <person name="Nagy L.G."/>
            <person name="Floudas D."/>
            <person name="Copeland A."/>
            <person name="Barry K.W."/>
            <person name="Cichocki N."/>
            <person name="Veneault-Fourrey C."/>
            <person name="LaButti K."/>
            <person name="Lindquist E.A."/>
            <person name="Lipzen A."/>
            <person name="Lundell T."/>
            <person name="Morin E."/>
            <person name="Murat C."/>
            <person name="Riley R."/>
            <person name="Ohm R."/>
            <person name="Sun H."/>
            <person name="Tunlid A."/>
            <person name="Henrissat B."/>
            <person name="Grigoriev I.V."/>
            <person name="Hibbett D.S."/>
            <person name="Martin F."/>
        </authorList>
    </citation>
    <scope>NUCLEOTIDE SEQUENCE [LARGE SCALE GENOMIC DNA]</scope>
    <source>
        <strain evidence="2">MUT 4182</strain>
    </source>
</reference>
<accession>A0A0C3QIZ0</accession>
<proteinExistence type="predicted"/>
<organism evidence="1 2">
    <name type="scientific">Tulasnella calospora MUT 4182</name>
    <dbReference type="NCBI Taxonomy" id="1051891"/>
    <lineage>
        <taxon>Eukaryota</taxon>
        <taxon>Fungi</taxon>
        <taxon>Dikarya</taxon>
        <taxon>Basidiomycota</taxon>
        <taxon>Agaricomycotina</taxon>
        <taxon>Agaricomycetes</taxon>
        <taxon>Cantharellales</taxon>
        <taxon>Tulasnellaceae</taxon>
        <taxon>Tulasnella</taxon>
    </lineage>
</organism>
<dbReference type="HOGENOM" id="CLU_2387776_0_0_1"/>
<dbReference type="EMBL" id="KN822957">
    <property type="protein sequence ID" value="KIO32140.1"/>
    <property type="molecule type" value="Genomic_DNA"/>
</dbReference>
<dbReference type="Proteomes" id="UP000054248">
    <property type="component" value="Unassembled WGS sequence"/>
</dbReference>
<dbReference type="OrthoDB" id="3288076at2759"/>
<protein>
    <submittedName>
        <fullName evidence="1">Uncharacterized protein</fullName>
    </submittedName>
</protein>
<evidence type="ECO:0000313" key="2">
    <source>
        <dbReference type="Proteomes" id="UP000054248"/>
    </source>
</evidence>
<sequence length="94" mass="11012">MATMTGKRYWLTLHNLQQKGVISYTEERKEIWRGENVEWQFLIHITSLDLPSFPGSENLVGQSYWEYGARVKDAKELVARNILLSLKVDEKDIK</sequence>
<evidence type="ECO:0000313" key="1">
    <source>
        <dbReference type="EMBL" id="KIO32140.1"/>
    </source>
</evidence>
<name>A0A0C3QIZ0_9AGAM</name>
<keyword evidence="2" id="KW-1185">Reference proteome</keyword>
<dbReference type="AlphaFoldDB" id="A0A0C3QIZ0"/>